<dbReference type="CDD" id="cd16936">
    <property type="entry name" value="HATPase_RsbW-like"/>
    <property type="match status" value="1"/>
</dbReference>
<comment type="caution">
    <text evidence="4">The sequence shown here is derived from an EMBL/GenBank/DDBJ whole genome shotgun (WGS) entry which is preliminary data.</text>
</comment>
<evidence type="ECO:0000313" key="4">
    <source>
        <dbReference type="EMBL" id="TQK79749.1"/>
    </source>
</evidence>
<keyword evidence="1" id="KW-0808">Transferase</keyword>
<dbReference type="InterPro" id="IPR050267">
    <property type="entry name" value="Anti-sigma-factor_SerPK"/>
</dbReference>
<organism evidence="4 5">
    <name type="scientific">Streptomyces puniciscabiei</name>
    <dbReference type="NCBI Taxonomy" id="164348"/>
    <lineage>
        <taxon>Bacteria</taxon>
        <taxon>Bacillati</taxon>
        <taxon>Actinomycetota</taxon>
        <taxon>Actinomycetes</taxon>
        <taxon>Kitasatosporales</taxon>
        <taxon>Streptomycetaceae</taxon>
        <taxon>Streptomyces</taxon>
    </lineage>
</organism>
<evidence type="ECO:0000259" key="3">
    <source>
        <dbReference type="Pfam" id="PF13581"/>
    </source>
</evidence>
<keyword evidence="5" id="KW-1185">Reference proteome</keyword>
<keyword evidence="1" id="KW-0418">Kinase</keyword>
<name>A0A542SYP7_9ACTN</name>
<dbReference type="Gene3D" id="3.30.565.10">
    <property type="entry name" value="Histidine kinase-like ATPase, C-terminal domain"/>
    <property type="match status" value="1"/>
</dbReference>
<feature type="region of interest" description="Disordered" evidence="2">
    <location>
        <begin position="265"/>
        <end position="286"/>
    </location>
</feature>
<evidence type="ECO:0000256" key="1">
    <source>
        <dbReference type="ARBA" id="ARBA00022527"/>
    </source>
</evidence>
<dbReference type="PANTHER" id="PTHR35526:SF3">
    <property type="entry name" value="ANTI-SIGMA-F FACTOR RSBW"/>
    <property type="match status" value="1"/>
</dbReference>
<evidence type="ECO:0000313" key="5">
    <source>
        <dbReference type="Proteomes" id="UP000318103"/>
    </source>
</evidence>
<protein>
    <submittedName>
        <fullName evidence="4">Anti-sigma regulatory factor (Ser/Thr protein kinase)</fullName>
    </submittedName>
</protein>
<proteinExistence type="predicted"/>
<dbReference type="InterPro" id="IPR036890">
    <property type="entry name" value="HATPase_C_sf"/>
</dbReference>
<feature type="region of interest" description="Disordered" evidence="2">
    <location>
        <begin position="1"/>
        <end position="176"/>
    </location>
</feature>
<feature type="domain" description="Histidine kinase/HSP90-like ATPase" evidence="3">
    <location>
        <begin position="199"/>
        <end position="301"/>
    </location>
</feature>
<sequence>MAPPSLPRPLHHPPEHRSPAQPPLPGGPLHLPAVPRRNRPADRHDQSAASVQPRHRSATPGDRPDPTPGGASRSDRAPDVADQAHPARDGVNQPNQSLVGTDRAHAATDVPDRPSNGTEDWRRPDPDETGERLLPTPYDTGDRPLPAPETLEHAHRPPVPAGVLRPPGGGRHGRLPGPLGPDRLASGAALARSAAAFDLPAQPAAVGTARRVVQDLLTAWGVPDGTREDAVLVTSELVTNALVHAAGERIACRLHGTADRIRIEVEDQDGGPTRPAARRPGSDDQHGRGLFLVDALCRDWGVTPAPGRPARVVWAELPSDHD</sequence>
<dbReference type="STRING" id="164348.BFF78_03190"/>
<gene>
    <name evidence="4" type="ORF">FB563_7599</name>
</gene>
<feature type="compositionally biased region" description="Basic and acidic residues" evidence="2">
    <location>
        <begin position="102"/>
        <end position="112"/>
    </location>
</feature>
<feature type="compositionally biased region" description="Basic and acidic residues" evidence="2">
    <location>
        <begin position="119"/>
        <end position="131"/>
    </location>
</feature>
<dbReference type="PANTHER" id="PTHR35526">
    <property type="entry name" value="ANTI-SIGMA-F FACTOR RSBW-RELATED"/>
    <property type="match status" value="1"/>
</dbReference>
<accession>A0A542SYP7</accession>
<evidence type="ECO:0000256" key="2">
    <source>
        <dbReference type="SAM" id="MobiDB-lite"/>
    </source>
</evidence>
<dbReference type="Proteomes" id="UP000318103">
    <property type="component" value="Unassembled WGS sequence"/>
</dbReference>
<dbReference type="AlphaFoldDB" id="A0A542SYP7"/>
<dbReference type="GO" id="GO:0004674">
    <property type="term" value="F:protein serine/threonine kinase activity"/>
    <property type="evidence" value="ECO:0007669"/>
    <property type="project" value="UniProtKB-KW"/>
</dbReference>
<reference evidence="4 5" key="1">
    <citation type="submission" date="2019-06" db="EMBL/GenBank/DDBJ databases">
        <title>Sequencing the genomes of 1000 actinobacteria strains.</title>
        <authorList>
            <person name="Klenk H.-P."/>
        </authorList>
    </citation>
    <scope>NUCLEOTIDE SEQUENCE [LARGE SCALE GENOMIC DNA]</scope>
    <source>
        <strain evidence="4 5">DSM 41929</strain>
    </source>
</reference>
<dbReference type="SUPFAM" id="SSF55874">
    <property type="entry name" value="ATPase domain of HSP90 chaperone/DNA topoisomerase II/histidine kinase"/>
    <property type="match status" value="1"/>
</dbReference>
<dbReference type="InterPro" id="IPR003594">
    <property type="entry name" value="HATPase_dom"/>
</dbReference>
<dbReference type="EMBL" id="VFNX01000004">
    <property type="protein sequence ID" value="TQK79749.1"/>
    <property type="molecule type" value="Genomic_DNA"/>
</dbReference>
<keyword evidence="1" id="KW-0723">Serine/threonine-protein kinase</keyword>
<dbReference type="Pfam" id="PF13581">
    <property type="entry name" value="HATPase_c_2"/>
    <property type="match status" value="1"/>
</dbReference>